<keyword evidence="11" id="KW-0234">DNA repair</keyword>
<feature type="coiled-coil region" evidence="14">
    <location>
        <begin position="328"/>
        <end position="417"/>
    </location>
</feature>
<evidence type="ECO:0000256" key="3">
    <source>
        <dbReference type="ARBA" id="ARBA00017908"/>
    </source>
</evidence>
<proteinExistence type="inferred from homology"/>
<feature type="non-terminal residue" evidence="18">
    <location>
        <position position="1"/>
    </location>
</feature>
<dbReference type="PROSITE" id="PS50089">
    <property type="entry name" value="ZF_RING_2"/>
    <property type="match status" value="1"/>
</dbReference>
<dbReference type="Pfam" id="PF00498">
    <property type="entry name" value="FHA"/>
    <property type="match status" value="1"/>
</dbReference>
<reference evidence="18 19" key="1">
    <citation type="submission" date="2019-09" db="EMBL/GenBank/DDBJ databases">
        <title>Bird 10,000 Genomes (B10K) Project - Family phase.</title>
        <authorList>
            <person name="Zhang G."/>
        </authorList>
    </citation>
    <scope>NUCLEOTIDE SEQUENCE [LARGE SCALE GENOMIC DNA]</scope>
    <source>
        <strain evidence="18">B10K-DU-005-01</strain>
    </source>
</reference>
<dbReference type="PANTHER" id="PTHR15067:SF4">
    <property type="entry name" value="E3 UBIQUITIN-PROTEIN LIGASE RNF8"/>
    <property type="match status" value="1"/>
</dbReference>
<name>A0A7L4BPY5_9AVES</name>
<dbReference type="GO" id="GO:0006325">
    <property type="term" value="P:chromatin organization"/>
    <property type="evidence" value="ECO:0007669"/>
    <property type="project" value="UniProtKB-KW"/>
</dbReference>
<dbReference type="InterPro" id="IPR008984">
    <property type="entry name" value="SMAD_FHA_dom_sf"/>
</dbReference>
<evidence type="ECO:0000259" key="16">
    <source>
        <dbReference type="PROSITE" id="PS50006"/>
    </source>
</evidence>
<evidence type="ECO:0000256" key="1">
    <source>
        <dbReference type="ARBA" id="ARBA00004123"/>
    </source>
</evidence>
<keyword evidence="12" id="KW-0539">Nucleus</keyword>
<evidence type="ECO:0000256" key="6">
    <source>
        <dbReference type="ARBA" id="ARBA00022763"/>
    </source>
</evidence>
<dbReference type="GO" id="GO:0016874">
    <property type="term" value="F:ligase activity"/>
    <property type="evidence" value="ECO:0007669"/>
    <property type="project" value="UniProtKB-KW"/>
</dbReference>
<evidence type="ECO:0000256" key="10">
    <source>
        <dbReference type="ARBA" id="ARBA00022853"/>
    </source>
</evidence>
<feature type="compositionally biased region" description="Basic and acidic residues" evidence="15">
    <location>
        <begin position="182"/>
        <end position="196"/>
    </location>
</feature>
<comment type="subcellular location">
    <subcellularLocation>
        <location evidence="1">Nucleus</location>
    </subcellularLocation>
</comment>
<accession>A0A7L4BPY5</accession>
<feature type="coiled-coil region" evidence="14">
    <location>
        <begin position="266"/>
        <end position="293"/>
    </location>
</feature>
<dbReference type="InterPro" id="IPR000253">
    <property type="entry name" value="FHA_dom"/>
</dbReference>
<keyword evidence="6" id="KW-0227">DNA damage</keyword>
<gene>
    <name evidence="18" type="primary">Rnf8</name>
    <name evidence="18" type="ORF">NYCLEU_R07299</name>
</gene>
<dbReference type="Pfam" id="PF13920">
    <property type="entry name" value="zf-C3HC4_3"/>
    <property type="match status" value="1"/>
</dbReference>
<feature type="non-terminal residue" evidence="18">
    <location>
        <position position="546"/>
    </location>
</feature>
<keyword evidence="18" id="KW-0436">Ligase</keyword>
<evidence type="ECO:0000256" key="2">
    <source>
        <dbReference type="ARBA" id="ARBA00005797"/>
    </source>
</evidence>
<keyword evidence="4" id="KW-0808">Transferase</keyword>
<dbReference type="GO" id="GO:0006511">
    <property type="term" value="P:ubiquitin-dependent protein catabolic process"/>
    <property type="evidence" value="ECO:0007669"/>
    <property type="project" value="TreeGrafter"/>
</dbReference>
<dbReference type="InterPro" id="IPR013083">
    <property type="entry name" value="Znf_RING/FYVE/PHD"/>
</dbReference>
<evidence type="ECO:0000256" key="4">
    <source>
        <dbReference type="ARBA" id="ARBA00022679"/>
    </source>
</evidence>
<dbReference type="SUPFAM" id="SSF49879">
    <property type="entry name" value="SMAD/FHA domain"/>
    <property type="match status" value="1"/>
</dbReference>
<dbReference type="InterPro" id="IPR017335">
    <property type="entry name" value="RNF8"/>
</dbReference>
<dbReference type="SUPFAM" id="SSF57850">
    <property type="entry name" value="RING/U-box"/>
    <property type="match status" value="1"/>
</dbReference>
<feature type="region of interest" description="Disordered" evidence="15">
    <location>
        <begin position="140"/>
        <end position="215"/>
    </location>
</feature>
<dbReference type="FunFam" id="1.20.5.170:FF:000050">
    <property type="entry name" value="E3 ubiquitin-protein ligase RNF8"/>
    <property type="match status" value="1"/>
</dbReference>
<evidence type="ECO:0000256" key="9">
    <source>
        <dbReference type="ARBA" id="ARBA00022833"/>
    </source>
</evidence>
<organism evidence="18 19">
    <name type="scientific">Nyctiprogne leucopyga</name>
    <dbReference type="NCBI Taxonomy" id="382315"/>
    <lineage>
        <taxon>Eukaryota</taxon>
        <taxon>Metazoa</taxon>
        <taxon>Chordata</taxon>
        <taxon>Craniata</taxon>
        <taxon>Vertebrata</taxon>
        <taxon>Euteleostomi</taxon>
        <taxon>Archelosauria</taxon>
        <taxon>Archosauria</taxon>
        <taxon>Dinosauria</taxon>
        <taxon>Saurischia</taxon>
        <taxon>Theropoda</taxon>
        <taxon>Coelurosauria</taxon>
        <taxon>Aves</taxon>
        <taxon>Neognathae</taxon>
        <taxon>Neoaves</taxon>
        <taxon>Strisores</taxon>
        <taxon>Caprimulgiformes</taxon>
        <taxon>Caprimulgidae</taxon>
        <taxon>Chordeilinae</taxon>
        <taxon>Nyctiprogne</taxon>
    </lineage>
</organism>
<dbReference type="PROSITE" id="PS00518">
    <property type="entry name" value="ZF_RING_1"/>
    <property type="match status" value="1"/>
</dbReference>
<dbReference type="HAMAP" id="MF_03067">
    <property type="entry name" value="RNF8"/>
    <property type="match status" value="1"/>
</dbReference>
<feature type="domain" description="RING-type" evidence="17">
    <location>
        <begin position="421"/>
        <end position="459"/>
    </location>
</feature>
<dbReference type="GO" id="GO:0070936">
    <property type="term" value="P:protein K48-linked ubiquitination"/>
    <property type="evidence" value="ECO:0007669"/>
    <property type="project" value="TreeGrafter"/>
</dbReference>
<dbReference type="CDD" id="cd22663">
    <property type="entry name" value="FHA_RNF8"/>
    <property type="match status" value="1"/>
</dbReference>
<evidence type="ECO:0000256" key="13">
    <source>
        <dbReference type="PROSITE-ProRule" id="PRU00175"/>
    </source>
</evidence>
<evidence type="ECO:0000256" key="12">
    <source>
        <dbReference type="ARBA" id="ARBA00023242"/>
    </source>
</evidence>
<comment type="caution">
    <text evidence="18">The sequence shown here is derived from an EMBL/GenBank/DDBJ whole genome shotgun (WGS) entry which is preliminary data.</text>
</comment>
<dbReference type="FunFam" id="2.60.200.20:FF:000015">
    <property type="entry name" value="E3 ubiquitin-protein ligase RNF8"/>
    <property type="match status" value="1"/>
</dbReference>
<dbReference type="Gene3D" id="1.20.5.170">
    <property type="match status" value="1"/>
</dbReference>
<dbReference type="GO" id="GO:0000151">
    <property type="term" value="C:ubiquitin ligase complex"/>
    <property type="evidence" value="ECO:0007669"/>
    <property type="project" value="TreeGrafter"/>
</dbReference>
<dbReference type="PANTHER" id="PTHR15067">
    <property type="entry name" value="E3 UBIQUITIN-PROTEIN LIGASE RNF8"/>
    <property type="match status" value="1"/>
</dbReference>
<evidence type="ECO:0000256" key="7">
    <source>
        <dbReference type="ARBA" id="ARBA00022771"/>
    </source>
</evidence>
<keyword evidence="9" id="KW-0862">Zinc</keyword>
<dbReference type="InterPro" id="IPR017907">
    <property type="entry name" value="Znf_RING_CS"/>
</dbReference>
<dbReference type="CDD" id="cd16535">
    <property type="entry name" value="RING-HC_RNF8"/>
    <property type="match status" value="1"/>
</dbReference>
<sequence length="546" mass="62676">MAARGAPRLAWCLRRVGASGDWLLLEAGTQVTIGRGLDLTYQLVSKTCPLMISRKHCVFQQNAEGQWTVKDNKSLNGVWLNKQRLDPSKAYPIAEGDRIQLGVPLENKETAEYEYEVIKEEWEKIRPFLAQRSDLGKAKSSRTKRKFSLEELETSGSEGPSNSRFKRDRVSCDNEPLGKSWGRVEEAKQVTEKMDVKLPSPGPSEEDSGPVLSSPVHSEKAVSVPCKDQKGSSLAQSWTGLEMLRKTLVDITKLKVKVQEKQTAVLNVKQKRRKGAQKEILAMEQELQELQNQLCMEQEHHQQQVDELERTFCKEQEKLEGLNWQHGEENLKEQLAQVLQEASNYESRIAYNGTLIISGMVLLQHRALMEELSRSKKDFEEIIRAKNKELEETKEEKEKVRAQKEEVLNQMNDVLENELQCTVCSEYFIEAVTLNCAHSFCSYCINEWTKRKVECPICRQEIKSKTRSLVLDNCIDRMVEKLDVEMREHRLTLIRERKGKQNVLVKPATDNDICVVSSICSILSMRSCDSEDSEEDSYYNESYYII</sequence>
<dbReference type="GO" id="GO:0008270">
    <property type="term" value="F:zinc ion binding"/>
    <property type="evidence" value="ECO:0007669"/>
    <property type="project" value="UniProtKB-KW"/>
</dbReference>
<dbReference type="AlphaFoldDB" id="A0A7L4BPY5"/>
<evidence type="ECO:0000256" key="5">
    <source>
        <dbReference type="ARBA" id="ARBA00022723"/>
    </source>
</evidence>
<comment type="similarity">
    <text evidence="2">Belongs to the CHFR family.</text>
</comment>
<evidence type="ECO:0000256" key="8">
    <source>
        <dbReference type="ARBA" id="ARBA00022786"/>
    </source>
</evidence>
<dbReference type="Proteomes" id="UP000551823">
    <property type="component" value="Unassembled WGS sequence"/>
</dbReference>
<evidence type="ECO:0000256" key="14">
    <source>
        <dbReference type="SAM" id="Coils"/>
    </source>
</evidence>
<dbReference type="InterPro" id="IPR001841">
    <property type="entry name" value="Znf_RING"/>
</dbReference>
<dbReference type="GO" id="GO:0006302">
    <property type="term" value="P:double-strand break repair"/>
    <property type="evidence" value="ECO:0007669"/>
    <property type="project" value="InterPro"/>
</dbReference>
<dbReference type="FunFam" id="3.30.40.10:FF:000242">
    <property type="entry name" value="E3 ubiquitin-protein ligase RNF8"/>
    <property type="match status" value="1"/>
</dbReference>
<dbReference type="GO" id="GO:0005634">
    <property type="term" value="C:nucleus"/>
    <property type="evidence" value="ECO:0007669"/>
    <property type="project" value="UniProtKB-SubCell"/>
</dbReference>
<keyword evidence="10" id="KW-0156">Chromatin regulator</keyword>
<dbReference type="SMART" id="SM00184">
    <property type="entry name" value="RING"/>
    <property type="match status" value="1"/>
</dbReference>
<evidence type="ECO:0000256" key="11">
    <source>
        <dbReference type="ARBA" id="ARBA00023204"/>
    </source>
</evidence>
<dbReference type="PROSITE" id="PS50006">
    <property type="entry name" value="FHA_DOMAIN"/>
    <property type="match status" value="1"/>
</dbReference>
<dbReference type="GO" id="GO:0042393">
    <property type="term" value="F:histone binding"/>
    <property type="evidence" value="ECO:0007669"/>
    <property type="project" value="TreeGrafter"/>
</dbReference>
<dbReference type="Gene3D" id="2.60.200.20">
    <property type="match status" value="1"/>
</dbReference>
<evidence type="ECO:0000259" key="17">
    <source>
        <dbReference type="PROSITE" id="PS50089"/>
    </source>
</evidence>
<dbReference type="Gene3D" id="3.30.40.10">
    <property type="entry name" value="Zinc/RING finger domain, C3HC4 (zinc finger)"/>
    <property type="match status" value="1"/>
</dbReference>
<keyword evidence="7 13" id="KW-0863">Zinc-finger</keyword>
<protein>
    <recommendedName>
        <fullName evidence="3">E3 ubiquitin-protein ligase CHFR</fullName>
    </recommendedName>
</protein>
<keyword evidence="19" id="KW-1185">Reference proteome</keyword>
<keyword evidence="5" id="KW-0479">Metal-binding</keyword>
<keyword evidence="14" id="KW-0175">Coiled coil</keyword>
<dbReference type="EMBL" id="VZZU01000004">
    <property type="protein sequence ID" value="NXW39672.1"/>
    <property type="molecule type" value="Genomic_DNA"/>
</dbReference>
<dbReference type="SMART" id="SM00240">
    <property type="entry name" value="FHA"/>
    <property type="match status" value="1"/>
</dbReference>
<evidence type="ECO:0000313" key="19">
    <source>
        <dbReference type="Proteomes" id="UP000551823"/>
    </source>
</evidence>
<evidence type="ECO:0000256" key="15">
    <source>
        <dbReference type="SAM" id="MobiDB-lite"/>
    </source>
</evidence>
<feature type="domain" description="FHA" evidence="16">
    <location>
        <begin position="31"/>
        <end position="85"/>
    </location>
</feature>
<keyword evidence="8" id="KW-0833">Ubl conjugation pathway</keyword>
<dbReference type="GO" id="GO:0061630">
    <property type="term" value="F:ubiquitin protein ligase activity"/>
    <property type="evidence" value="ECO:0007669"/>
    <property type="project" value="UniProtKB-ARBA"/>
</dbReference>
<dbReference type="GO" id="GO:0005829">
    <property type="term" value="C:cytosol"/>
    <property type="evidence" value="ECO:0007669"/>
    <property type="project" value="TreeGrafter"/>
</dbReference>
<evidence type="ECO:0000313" key="18">
    <source>
        <dbReference type="EMBL" id="NXW39672.1"/>
    </source>
</evidence>
<dbReference type="GO" id="GO:0035861">
    <property type="term" value="C:site of double-strand break"/>
    <property type="evidence" value="ECO:0007669"/>
    <property type="project" value="TreeGrafter"/>
</dbReference>